<evidence type="ECO:0000313" key="2">
    <source>
        <dbReference type="Proteomes" id="UP001592582"/>
    </source>
</evidence>
<dbReference type="Pfam" id="PF04686">
    <property type="entry name" value="SsgA"/>
    <property type="match status" value="1"/>
</dbReference>
<dbReference type="InterPro" id="IPR006776">
    <property type="entry name" value="SsgB"/>
</dbReference>
<accession>A0ABV6V423</accession>
<comment type="caution">
    <text evidence="1">The sequence shown here is derived from an EMBL/GenBank/DDBJ whole genome shotgun (WGS) entry which is preliminary data.</text>
</comment>
<name>A0ABV6V423_9ACTN</name>
<evidence type="ECO:0000313" key="1">
    <source>
        <dbReference type="EMBL" id="MFC1408453.1"/>
    </source>
</evidence>
<sequence length="135" mass="14666">MGSAGQVHQVLDFMLHGPEGRISSRLTLSYSERQPWQVGVAFGAADSADNRSAVWVIARDLLVGGLQKRTGQGDVRVGPAGSRIAIEFHDGHDHALITVARDALARFLDSCYAVVPPGEESRRMDWQEELTALLA</sequence>
<protein>
    <submittedName>
        <fullName evidence="1">SsgA family sporulation/cell division regulator</fullName>
    </submittedName>
</protein>
<dbReference type="InterPro" id="IPR038658">
    <property type="entry name" value="SsgB_sf"/>
</dbReference>
<keyword evidence="2" id="KW-1185">Reference proteome</keyword>
<dbReference type="Proteomes" id="UP001592582">
    <property type="component" value="Unassembled WGS sequence"/>
</dbReference>
<proteinExistence type="predicted"/>
<reference evidence="1 2" key="1">
    <citation type="submission" date="2024-09" db="EMBL/GenBank/DDBJ databases">
        <authorList>
            <person name="Lee S.D."/>
        </authorList>
    </citation>
    <scope>NUCLEOTIDE SEQUENCE [LARGE SCALE GENOMIC DNA]</scope>
    <source>
        <strain evidence="1 2">N1-1</strain>
    </source>
</reference>
<gene>
    <name evidence="1" type="ORF">ACEZDG_04070</name>
</gene>
<dbReference type="Gene3D" id="2.30.31.20">
    <property type="entry name" value="Sporulation-specific cell division protein SsgB"/>
    <property type="match status" value="1"/>
</dbReference>
<organism evidence="1 2">
    <name type="scientific">Streptacidiphilus alkalitolerans</name>
    <dbReference type="NCBI Taxonomy" id="3342712"/>
    <lineage>
        <taxon>Bacteria</taxon>
        <taxon>Bacillati</taxon>
        <taxon>Actinomycetota</taxon>
        <taxon>Actinomycetes</taxon>
        <taxon>Kitasatosporales</taxon>
        <taxon>Streptomycetaceae</taxon>
        <taxon>Streptacidiphilus</taxon>
    </lineage>
</organism>
<dbReference type="EMBL" id="JBHEZX010000002">
    <property type="protein sequence ID" value="MFC1408453.1"/>
    <property type="molecule type" value="Genomic_DNA"/>
</dbReference>